<dbReference type="SMART" id="SM00359">
    <property type="entry name" value="PUA"/>
    <property type="match status" value="1"/>
</dbReference>
<dbReference type="Proteomes" id="UP000695562">
    <property type="component" value="Unassembled WGS sequence"/>
</dbReference>
<comment type="subcellular location">
    <subcellularLocation>
        <location evidence="1 3">Cytoplasm</location>
    </subcellularLocation>
</comment>
<evidence type="ECO:0000256" key="3">
    <source>
        <dbReference type="PIRNR" id="PIRNR005067"/>
    </source>
</evidence>
<dbReference type="Pfam" id="PF17832">
    <property type="entry name" value="Pre-PUA"/>
    <property type="match status" value="1"/>
</dbReference>
<evidence type="ECO:0000256" key="2">
    <source>
        <dbReference type="ARBA" id="ARBA00022490"/>
    </source>
</evidence>
<dbReference type="NCBIfam" id="TIGR00451">
    <property type="entry name" value="unchar_dom_2"/>
    <property type="match status" value="1"/>
</dbReference>
<dbReference type="GO" id="GO:0003723">
    <property type="term" value="F:RNA binding"/>
    <property type="evidence" value="ECO:0007669"/>
    <property type="project" value="InterPro"/>
</dbReference>
<keyword evidence="6" id="KW-1185">Reference proteome</keyword>
<evidence type="ECO:0000313" key="6">
    <source>
        <dbReference type="Proteomes" id="UP000695562"/>
    </source>
</evidence>
<dbReference type="InterPro" id="IPR004521">
    <property type="entry name" value="Uncharacterised_CHP00451"/>
</dbReference>
<protein>
    <recommendedName>
        <fullName evidence="4">PUA domain-containing protein</fullName>
    </recommendedName>
</protein>
<sequence length="183" mass="20236">MFKKLSLKGSASASNQIKSSLQRNIKNSILTQYPKLKDIEEEIFPKKVAIVQVKCQNHINLILVNSEIIFFNERDGPYYPTLRILHKYPDILPHVQVDKGAIKFVLQGANIMCKGLTSPGARMDVDLPADSIVAVMAEGKKHAAAIGVTKMSTNDIRTINSDIGVNNIHYLGDSLFTTPTLSE</sequence>
<dbReference type="EMBL" id="AJWJ01000155">
    <property type="protein sequence ID" value="KAF2074280.1"/>
    <property type="molecule type" value="Genomic_DNA"/>
</dbReference>
<dbReference type="GO" id="GO:0005737">
    <property type="term" value="C:cytoplasm"/>
    <property type="evidence" value="ECO:0007669"/>
    <property type="project" value="UniProtKB-SubCell"/>
</dbReference>
<evidence type="ECO:0000256" key="1">
    <source>
        <dbReference type="ARBA" id="ARBA00004496"/>
    </source>
</evidence>
<dbReference type="OrthoDB" id="10249667at2759"/>
<evidence type="ECO:0000313" key="5">
    <source>
        <dbReference type="EMBL" id="KAF2074280.1"/>
    </source>
</evidence>
<dbReference type="AlphaFoldDB" id="A0A8J4UZ92"/>
<dbReference type="InterPro" id="IPR015947">
    <property type="entry name" value="PUA-like_sf"/>
</dbReference>
<reference evidence="5" key="1">
    <citation type="submission" date="2020-01" db="EMBL/GenBank/DDBJ databases">
        <title>Development of genomics and gene disruption for Polysphondylium violaceum indicates a role for the polyketide synthase stlB in stalk morphogenesis.</title>
        <authorList>
            <person name="Narita B."/>
            <person name="Kawabe Y."/>
            <person name="Kin K."/>
            <person name="Saito T."/>
            <person name="Gibbs R."/>
            <person name="Kuspa A."/>
            <person name="Muzny D."/>
            <person name="Queller D."/>
            <person name="Richards S."/>
            <person name="Strassman J."/>
            <person name="Sucgang R."/>
            <person name="Worley K."/>
            <person name="Schaap P."/>
        </authorList>
    </citation>
    <scope>NUCLEOTIDE SEQUENCE</scope>
    <source>
        <strain evidence="5">QSvi11</strain>
    </source>
</reference>
<name>A0A8J4UZ92_9MYCE</name>
<proteinExistence type="predicted"/>
<dbReference type="PIRSF" id="PIRSF005067">
    <property type="entry name" value="Tma_RNA-bind_prd"/>
    <property type="match status" value="1"/>
</dbReference>
<comment type="caution">
    <text evidence="5">The sequence shown here is derived from an EMBL/GenBank/DDBJ whole genome shotgun (WGS) entry which is preliminary data.</text>
</comment>
<dbReference type="CDD" id="cd11609">
    <property type="entry name" value="MCT1_N"/>
    <property type="match status" value="1"/>
</dbReference>
<organism evidence="5 6">
    <name type="scientific">Polysphondylium violaceum</name>
    <dbReference type="NCBI Taxonomy" id="133409"/>
    <lineage>
        <taxon>Eukaryota</taxon>
        <taxon>Amoebozoa</taxon>
        <taxon>Evosea</taxon>
        <taxon>Eumycetozoa</taxon>
        <taxon>Dictyostelia</taxon>
        <taxon>Dictyosteliales</taxon>
        <taxon>Dictyosteliaceae</taxon>
        <taxon>Polysphondylium</taxon>
    </lineage>
</organism>
<dbReference type="CDD" id="cd21155">
    <property type="entry name" value="PUA_MCTS-1-like"/>
    <property type="match status" value="1"/>
</dbReference>
<dbReference type="FunFam" id="3.10.400.20:FF:000001">
    <property type="entry name" value="Malignant T-cell-amplified sequence 1"/>
    <property type="match status" value="1"/>
</dbReference>
<dbReference type="PROSITE" id="PS50890">
    <property type="entry name" value="PUA"/>
    <property type="match status" value="1"/>
</dbReference>
<dbReference type="PANTHER" id="PTHR22798:SF0">
    <property type="entry name" value="MALIGNANT T-CELL-AMPLIFIED SEQUENCE 1"/>
    <property type="match status" value="1"/>
</dbReference>
<dbReference type="GO" id="GO:0001731">
    <property type="term" value="P:formation of translation preinitiation complex"/>
    <property type="evidence" value="ECO:0007669"/>
    <property type="project" value="TreeGrafter"/>
</dbReference>
<dbReference type="Gene3D" id="3.10.400.20">
    <property type="match status" value="1"/>
</dbReference>
<gene>
    <name evidence="5" type="ORF">CYY_004413</name>
</gene>
<dbReference type="InterPro" id="IPR002478">
    <property type="entry name" value="PUA"/>
</dbReference>
<dbReference type="PANTHER" id="PTHR22798">
    <property type="entry name" value="MCT-1 PROTEIN"/>
    <property type="match status" value="1"/>
</dbReference>
<accession>A0A8J4UZ92</accession>
<keyword evidence="2 3" id="KW-0963">Cytoplasm</keyword>
<dbReference type="InterPro" id="IPR041366">
    <property type="entry name" value="Pre-PUA"/>
</dbReference>
<dbReference type="Pfam" id="PF01472">
    <property type="entry name" value="PUA"/>
    <property type="match status" value="1"/>
</dbReference>
<dbReference type="SUPFAM" id="SSF88697">
    <property type="entry name" value="PUA domain-like"/>
    <property type="match status" value="1"/>
</dbReference>
<dbReference type="InterPro" id="IPR016437">
    <property type="entry name" value="MCT-1/Tma20"/>
</dbReference>
<feature type="domain" description="PUA" evidence="4">
    <location>
        <begin position="93"/>
        <end position="172"/>
    </location>
</feature>
<evidence type="ECO:0000259" key="4">
    <source>
        <dbReference type="SMART" id="SM00359"/>
    </source>
</evidence>